<keyword evidence="1" id="KW-0812">Transmembrane</keyword>
<keyword evidence="1" id="KW-0472">Membrane</keyword>
<reference evidence="2 3" key="1">
    <citation type="journal article" date="2010" name="Stand. Genomic Sci.">
        <title>Complete genome sequence of Acetohalobium arabaticum type strain (Z-7288).</title>
        <authorList>
            <person name="Sikorski J."/>
            <person name="Lapidus A."/>
            <person name="Chertkov O."/>
            <person name="Lucas S."/>
            <person name="Copeland A."/>
            <person name="Glavina Del Rio T."/>
            <person name="Nolan M."/>
            <person name="Tice H."/>
            <person name="Cheng J.F."/>
            <person name="Han C."/>
            <person name="Brambilla E."/>
            <person name="Pitluck S."/>
            <person name="Liolios K."/>
            <person name="Ivanova N."/>
            <person name="Mavromatis K."/>
            <person name="Mikhailova N."/>
            <person name="Pati A."/>
            <person name="Bruce D."/>
            <person name="Detter C."/>
            <person name="Tapia R."/>
            <person name="Goodwin L."/>
            <person name="Chen A."/>
            <person name="Palaniappan K."/>
            <person name="Land M."/>
            <person name="Hauser L."/>
            <person name="Chang Y.J."/>
            <person name="Jeffries C.D."/>
            <person name="Rohde M."/>
            <person name="Goker M."/>
            <person name="Spring S."/>
            <person name="Woyke T."/>
            <person name="Bristow J."/>
            <person name="Eisen J.A."/>
            <person name="Markowitz V."/>
            <person name="Hugenholtz P."/>
            <person name="Kyrpides N.C."/>
            <person name="Klenk H.P."/>
        </authorList>
    </citation>
    <scope>NUCLEOTIDE SEQUENCE [LARGE SCALE GENOMIC DNA]</scope>
    <source>
        <strain evidence="3">ATCC 49924 / DSM 5501 / Z-7288</strain>
    </source>
</reference>
<dbReference type="HOGENOM" id="CLU_2802504_0_0_9"/>
<dbReference type="Proteomes" id="UP000001661">
    <property type="component" value="Chromosome"/>
</dbReference>
<dbReference type="RefSeq" id="WP_013278654.1">
    <property type="nucleotide sequence ID" value="NC_014378.1"/>
</dbReference>
<name>D9QRR8_ACEAZ</name>
<protein>
    <submittedName>
        <fullName evidence="2">Uncharacterized protein</fullName>
    </submittedName>
</protein>
<keyword evidence="1" id="KW-1133">Transmembrane helix</keyword>
<organism evidence="2 3">
    <name type="scientific">Acetohalobium arabaticum (strain ATCC 49924 / DSM 5501 / Z-7288)</name>
    <dbReference type="NCBI Taxonomy" id="574087"/>
    <lineage>
        <taxon>Bacteria</taxon>
        <taxon>Bacillati</taxon>
        <taxon>Bacillota</taxon>
        <taxon>Clostridia</taxon>
        <taxon>Halanaerobiales</taxon>
        <taxon>Halobacteroidaceae</taxon>
        <taxon>Acetohalobium</taxon>
    </lineage>
</organism>
<dbReference type="AlphaFoldDB" id="D9QRR8"/>
<dbReference type="KEGG" id="aar:Acear_1704"/>
<evidence type="ECO:0000313" key="3">
    <source>
        <dbReference type="Proteomes" id="UP000001661"/>
    </source>
</evidence>
<gene>
    <name evidence="2" type="ordered locus">Acear_1704</name>
</gene>
<sequence>MLREKNLFIILTIIILLTLAVLSWMLVNSSLFDPELSPGAKKVFNEYKLEEANLNSNDRFRLKLSMR</sequence>
<keyword evidence="3" id="KW-1185">Reference proteome</keyword>
<dbReference type="EMBL" id="CP002105">
    <property type="protein sequence ID" value="ADL13209.1"/>
    <property type="molecule type" value="Genomic_DNA"/>
</dbReference>
<evidence type="ECO:0000313" key="2">
    <source>
        <dbReference type="EMBL" id="ADL13209.1"/>
    </source>
</evidence>
<evidence type="ECO:0000256" key="1">
    <source>
        <dbReference type="SAM" id="Phobius"/>
    </source>
</evidence>
<proteinExistence type="predicted"/>
<dbReference type="STRING" id="574087.Acear_1704"/>
<accession>D9QRR8</accession>
<feature type="transmembrane region" description="Helical" evidence="1">
    <location>
        <begin position="7"/>
        <end position="27"/>
    </location>
</feature>